<dbReference type="SMART" id="SM00322">
    <property type="entry name" value="KH"/>
    <property type="match status" value="4"/>
</dbReference>
<feature type="domain" description="K Homology" evidence="4">
    <location>
        <begin position="293"/>
        <end position="368"/>
    </location>
</feature>
<dbReference type="InterPro" id="IPR004087">
    <property type="entry name" value="KH_dom"/>
</dbReference>
<dbReference type="PROSITE" id="PS50084">
    <property type="entry name" value="KH_TYPE_1"/>
    <property type="match status" value="4"/>
</dbReference>
<dbReference type="PANTHER" id="PTHR10288">
    <property type="entry name" value="KH DOMAIN CONTAINING RNA BINDING PROTEIN"/>
    <property type="match status" value="1"/>
</dbReference>
<dbReference type="InterPro" id="IPR036612">
    <property type="entry name" value="KH_dom_type_1_sf"/>
</dbReference>
<feature type="domain" description="K Homology" evidence="4">
    <location>
        <begin position="171"/>
        <end position="246"/>
    </location>
</feature>
<keyword evidence="1" id="KW-0677">Repeat</keyword>
<dbReference type="Pfam" id="PF00013">
    <property type="entry name" value="KH_1"/>
    <property type="match status" value="4"/>
</dbReference>
<evidence type="ECO:0000313" key="6">
    <source>
        <dbReference type="Proteomes" id="UP001172457"/>
    </source>
</evidence>
<dbReference type="EMBL" id="JARYMX010000008">
    <property type="protein sequence ID" value="KAJ9537566.1"/>
    <property type="molecule type" value="Genomic_DNA"/>
</dbReference>
<keyword evidence="2" id="KW-0694">RNA-binding</keyword>
<evidence type="ECO:0000256" key="1">
    <source>
        <dbReference type="ARBA" id="ARBA00022737"/>
    </source>
</evidence>
<accession>A0AA38SJK8</accession>
<protein>
    <recommendedName>
        <fullName evidence="4">K Homology domain-containing protein</fullName>
    </recommendedName>
</protein>
<name>A0AA38SJK8_9ASTR</name>
<evidence type="ECO:0000313" key="5">
    <source>
        <dbReference type="EMBL" id="KAJ9537566.1"/>
    </source>
</evidence>
<evidence type="ECO:0000259" key="4">
    <source>
        <dbReference type="SMART" id="SM00322"/>
    </source>
</evidence>
<feature type="region of interest" description="Disordered" evidence="3">
    <location>
        <begin position="389"/>
        <end position="431"/>
    </location>
</feature>
<dbReference type="Proteomes" id="UP001172457">
    <property type="component" value="Chromosome 8"/>
</dbReference>
<feature type="domain" description="K Homology" evidence="4">
    <location>
        <begin position="41"/>
        <end position="139"/>
    </location>
</feature>
<feature type="compositionally biased region" description="Pro residues" evidence="3">
    <location>
        <begin position="409"/>
        <end position="424"/>
    </location>
</feature>
<dbReference type="CDD" id="cd22460">
    <property type="entry name" value="KH-I_PEPPER_rpt2_like"/>
    <property type="match status" value="2"/>
</dbReference>
<evidence type="ECO:0000256" key="3">
    <source>
        <dbReference type="SAM" id="MobiDB-lite"/>
    </source>
</evidence>
<feature type="region of interest" description="Disordered" evidence="3">
    <location>
        <begin position="1"/>
        <end position="32"/>
    </location>
</feature>
<dbReference type="CDD" id="cd22459">
    <property type="entry name" value="KH-I_PEPPER_rpt1_like"/>
    <property type="match status" value="1"/>
</dbReference>
<dbReference type="AlphaFoldDB" id="A0AA38SJK8"/>
<feature type="region of interest" description="Disordered" evidence="3">
    <location>
        <begin position="250"/>
        <end position="271"/>
    </location>
</feature>
<feature type="domain" description="K Homology" evidence="4">
    <location>
        <begin position="504"/>
        <end position="569"/>
    </location>
</feature>
<gene>
    <name evidence="5" type="ORF">OSB04_030299</name>
</gene>
<dbReference type="GO" id="GO:0003723">
    <property type="term" value="F:RNA binding"/>
    <property type="evidence" value="ECO:0007669"/>
    <property type="project" value="UniProtKB-UniRule"/>
</dbReference>
<proteinExistence type="predicted"/>
<feature type="region of interest" description="Disordered" evidence="3">
    <location>
        <begin position="94"/>
        <end position="120"/>
    </location>
</feature>
<comment type="caution">
    <text evidence="5">The sequence shown here is derived from an EMBL/GenBank/DDBJ whole genome shotgun (WGS) entry which is preliminary data.</text>
</comment>
<keyword evidence="6" id="KW-1185">Reference proteome</keyword>
<sequence>MEASFSNKRHFDHSTVDLHHTPSTKRRHLKSSPATLKLSAGETLFRLLCPTAKTGGLIGKGGAIIRQVREQTGAKIRIDDSSHGSDERVILIVAAADSNPNSNPRNKDDDDCNSEELESFSCEESPAQKALIKVFERILKVDEERSKMMCKEEGDNGEENNGDGGGGIPQGPVVCRLLAGSNQIGCVLGRGGKIIEKIRQETGAQVRVLPKDQLPDCASPGDELIQMAGKYLAVKKALLSVSSCLQDNPRADAANSGSNRPMGMGPHGYGSEGVGNHHRMAMPWKKKLCLDYCVKLTKLLVDSRQIGCLWGKGGMIISEMRRVTGASIQIFPKEQVSKYGMPNDEVVQVIGSIQSVQDALFQITGRLRETMFPVKYFSNAGGPNYMAPYPEMPPPSFRPRHDPASSPGYPSPGQGPPFDHPPPFFHGVDHPRPPYFERNSYPYGNEQAGYGHRQPPPGRWTGPGQVGNFAKTFACGNMYVGEVGDLEGGLPKVNDSAGGRNETGSIRVEIVIPESLLGCLNGDNGINLGHIEEISGAKVSGVMEGGKVVLSGTSDKTHTAQCLLHGFILCDQMAS</sequence>
<evidence type="ECO:0000256" key="2">
    <source>
        <dbReference type="PROSITE-ProRule" id="PRU00117"/>
    </source>
</evidence>
<dbReference type="Gene3D" id="3.30.1370.10">
    <property type="entry name" value="K Homology domain, type 1"/>
    <property type="match status" value="3"/>
</dbReference>
<reference evidence="5" key="1">
    <citation type="submission" date="2023-03" db="EMBL/GenBank/DDBJ databases">
        <title>Chromosome-scale reference genome and RAD-based genetic map of yellow starthistle (Centaurea solstitialis) reveal putative structural variation and QTLs associated with invader traits.</title>
        <authorList>
            <person name="Reatini B."/>
            <person name="Cang F.A."/>
            <person name="Jiang Q."/>
            <person name="Mckibben M.T.W."/>
            <person name="Barker M.S."/>
            <person name="Rieseberg L.H."/>
            <person name="Dlugosch K.M."/>
        </authorList>
    </citation>
    <scope>NUCLEOTIDE SEQUENCE</scope>
    <source>
        <strain evidence="5">CAN-66</strain>
        <tissue evidence="5">Leaf</tissue>
    </source>
</reference>
<dbReference type="SUPFAM" id="SSF54791">
    <property type="entry name" value="Eukaryotic type KH-domain (KH-domain type I)"/>
    <property type="match status" value="4"/>
</dbReference>
<dbReference type="InterPro" id="IPR004088">
    <property type="entry name" value="KH_dom_type_1"/>
</dbReference>
<organism evidence="5 6">
    <name type="scientific">Centaurea solstitialis</name>
    <name type="common">yellow star-thistle</name>
    <dbReference type="NCBI Taxonomy" id="347529"/>
    <lineage>
        <taxon>Eukaryota</taxon>
        <taxon>Viridiplantae</taxon>
        <taxon>Streptophyta</taxon>
        <taxon>Embryophyta</taxon>
        <taxon>Tracheophyta</taxon>
        <taxon>Spermatophyta</taxon>
        <taxon>Magnoliopsida</taxon>
        <taxon>eudicotyledons</taxon>
        <taxon>Gunneridae</taxon>
        <taxon>Pentapetalae</taxon>
        <taxon>asterids</taxon>
        <taxon>campanulids</taxon>
        <taxon>Asterales</taxon>
        <taxon>Asteraceae</taxon>
        <taxon>Carduoideae</taxon>
        <taxon>Cardueae</taxon>
        <taxon>Centaureinae</taxon>
        <taxon>Centaurea</taxon>
    </lineage>
</organism>
<feature type="compositionally biased region" description="Acidic residues" evidence="3">
    <location>
        <begin position="109"/>
        <end position="118"/>
    </location>
</feature>